<dbReference type="AlphaFoldDB" id="A0A0S8FZP6"/>
<feature type="compositionally biased region" description="Low complexity" evidence="1">
    <location>
        <begin position="12"/>
        <end position="23"/>
    </location>
</feature>
<feature type="region of interest" description="Disordered" evidence="1">
    <location>
        <begin position="1"/>
        <end position="70"/>
    </location>
</feature>
<accession>A0A0S8FZP6</accession>
<comment type="caution">
    <text evidence="2">The sequence shown here is derived from an EMBL/GenBank/DDBJ whole genome shotgun (WGS) entry which is preliminary data.</text>
</comment>
<protein>
    <submittedName>
        <fullName evidence="2">Uncharacterized protein</fullName>
    </submittedName>
</protein>
<gene>
    <name evidence="2" type="ORF">AMJ82_12015</name>
</gene>
<reference evidence="2 3" key="1">
    <citation type="journal article" date="2015" name="Microbiome">
        <title>Genomic resolution of linkages in carbon, nitrogen, and sulfur cycling among widespread estuary sediment bacteria.</title>
        <authorList>
            <person name="Baker B.J."/>
            <person name="Lazar C.S."/>
            <person name="Teske A.P."/>
            <person name="Dick G.J."/>
        </authorList>
    </citation>
    <scope>NUCLEOTIDE SEQUENCE [LARGE SCALE GENOMIC DNA]</scope>
    <source>
        <strain evidence="2">SM23_40</strain>
    </source>
</reference>
<sequence>MAASDSSRLRVPEAAPGALPEALSRASPGTENGSRVGSCEPESRTPPRGRAASSRDRAARTCRATDARWR</sequence>
<dbReference type="Proteomes" id="UP000051717">
    <property type="component" value="Unassembled WGS sequence"/>
</dbReference>
<organism evidence="2 3">
    <name type="scientific">candidate division TA06 bacterium SM23_40</name>
    <dbReference type="NCBI Taxonomy" id="1703774"/>
    <lineage>
        <taxon>Bacteria</taxon>
        <taxon>Bacteria division TA06</taxon>
    </lineage>
</organism>
<feature type="compositionally biased region" description="Basic and acidic residues" evidence="1">
    <location>
        <begin position="53"/>
        <end position="70"/>
    </location>
</feature>
<evidence type="ECO:0000313" key="3">
    <source>
        <dbReference type="Proteomes" id="UP000051717"/>
    </source>
</evidence>
<proteinExistence type="predicted"/>
<evidence type="ECO:0000313" key="2">
    <source>
        <dbReference type="EMBL" id="KPK66147.1"/>
    </source>
</evidence>
<evidence type="ECO:0000256" key="1">
    <source>
        <dbReference type="SAM" id="MobiDB-lite"/>
    </source>
</evidence>
<name>A0A0S8FZP6_UNCT6</name>
<dbReference type="EMBL" id="LJUI01000174">
    <property type="protein sequence ID" value="KPK66147.1"/>
    <property type="molecule type" value="Genomic_DNA"/>
</dbReference>